<dbReference type="EMBL" id="AP021879">
    <property type="protein sequence ID" value="BBO92876.1"/>
    <property type="molecule type" value="Genomic_DNA"/>
</dbReference>
<reference evidence="2 3" key="1">
    <citation type="submission" date="2019-11" db="EMBL/GenBank/DDBJ databases">
        <title>Comparative genomics of hydrocarbon-degrading Desulfosarcina strains.</title>
        <authorList>
            <person name="Watanabe M."/>
            <person name="Kojima H."/>
            <person name="Fukui M."/>
        </authorList>
    </citation>
    <scope>NUCLEOTIDE SEQUENCE [LARGE SCALE GENOMIC DNA]</scope>
    <source>
        <strain evidence="3">oXyS1</strain>
    </source>
</reference>
<evidence type="ECO:0000313" key="2">
    <source>
        <dbReference type="EMBL" id="BBO92876.1"/>
    </source>
</evidence>
<dbReference type="PANTHER" id="PTHR36836">
    <property type="entry name" value="COLANIC ACID BIOSYNTHESIS PROTEIN WCAK"/>
    <property type="match status" value="1"/>
</dbReference>
<dbReference type="AlphaFoldDB" id="A0A5K8AK47"/>
<protein>
    <recommendedName>
        <fullName evidence="1">Polysaccharide pyruvyl transferase domain-containing protein</fullName>
    </recommendedName>
</protein>
<dbReference type="Proteomes" id="UP000422108">
    <property type="component" value="Chromosome"/>
</dbReference>
<proteinExistence type="predicted"/>
<keyword evidence="3" id="KW-1185">Reference proteome</keyword>
<dbReference type="PANTHER" id="PTHR36836:SF1">
    <property type="entry name" value="COLANIC ACID BIOSYNTHESIS PROTEIN WCAK"/>
    <property type="match status" value="1"/>
</dbReference>
<dbReference type="Pfam" id="PF04230">
    <property type="entry name" value="PS_pyruv_trans"/>
    <property type="match status" value="1"/>
</dbReference>
<evidence type="ECO:0000313" key="3">
    <source>
        <dbReference type="Proteomes" id="UP000422108"/>
    </source>
</evidence>
<sequence>MPETLYTFNNKTLTAIKKVKESDIIVSVGAERINDNFYKAILFSLYMLWMVKSYNKFLILFPQTIGPFHFRLTRYLSKIVLNKCDVIYLRDRKSNETLEDLGVTKPVIVDTCDVAVLQDAISEKNSWRLLNQYGLKKEAQPLLGMSVMQWDYIKAQGESGYDDYKKAIATVADQYIEEKGVQILFIATNVLTEGCREDDLATAKEIADLMRNKKGLTILERLYTPSELKGIMGLLELCLVTRMHACIFSTGIFTPTVSINYQFKLREYMKLVGLGDYTVDIDMVSTENVKDIIDRGWKDRASHRKILEDKINYWRNNLEGSMSQLPFLYAQHQ</sequence>
<organism evidence="2 3">
    <name type="scientific">Desulfosarcina ovata subsp. ovata</name>
    <dbReference type="NCBI Taxonomy" id="2752305"/>
    <lineage>
        <taxon>Bacteria</taxon>
        <taxon>Pseudomonadati</taxon>
        <taxon>Thermodesulfobacteriota</taxon>
        <taxon>Desulfobacteria</taxon>
        <taxon>Desulfobacterales</taxon>
        <taxon>Desulfosarcinaceae</taxon>
        <taxon>Desulfosarcina</taxon>
    </lineage>
</organism>
<dbReference type="InterPro" id="IPR007345">
    <property type="entry name" value="Polysacch_pyruvyl_Trfase"/>
</dbReference>
<gene>
    <name evidence="2" type="ORF">DSCOOX_60560</name>
</gene>
<accession>A0A5K8AK47</accession>
<evidence type="ECO:0000259" key="1">
    <source>
        <dbReference type="Pfam" id="PF04230"/>
    </source>
</evidence>
<feature type="domain" description="Polysaccharide pyruvyl transferase" evidence="1">
    <location>
        <begin position="14"/>
        <end position="261"/>
    </location>
</feature>
<name>A0A5K8AK47_9BACT</name>